<sequence>MGTYLIENTFNPFDTKRISDKYLLECRKIWEETTKNNVEPIFTLKNLAILTNQDYKTLLYYTQRRVKPYQKKVIKKNNKLRELYIPRKNLAVVQRWIKNNILDRLKSSVYSTAYEKNSSIKKNAEAHISDNWLIKLDIKDFFSSIKEDSVYQIFFELGYPKLLSLELSRLCTIAEPNDFKDKIKPYFKSK</sequence>
<dbReference type="GO" id="GO:0003723">
    <property type="term" value="F:RNA binding"/>
    <property type="evidence" value="ECO:0007669"/>
    <property type="project" value="InterPro"/>
</dbReference>
<dbReference type="RefSeq" id="WP_164967216.1">
    <property type="nucleotide sequence ID" value="NZ_CP032097.1"/>
</dbReference>
<evidence type="ECO:0000256" key="2">
    <source>
        <dbReference type="ARBA" id="ARBA00022695"/>
    </source>
</evidence>
<evidence type="ECO:0000313" key="6">
    <source>
        <dbReference type="EMBL" id="RXI31414.1"/>
    </source>
</evidence>
<comment type="caution">
    <text evidence="6">The sequence shown here is derived from an EMBL/GenBank/DDBJ whole genome shotgun (WGS) entry which is preliminary data.</text>
</comment>
<evidence type="ECO:0000256" key="4">
    <source>
        <dbReference type="ARBA" id="ARBA00022842"/>
    </source>
</evidence>
<evidence type="ECO:0000313" key="7">
    <source>
        <dbReference type="Proteomes" id="UP000290588"/>
    </source>
</evidence>
<protein>
    <recommendedName>
        <fullName evidence="8">RNA-directed DNA polymerase</fullName>
    </recommendedName>
</protein>
<keyword evidence="2" id="KW-0548">Nucleotidyltransferase</keyword>
<dbReference type="SUPFAM" id="SSF56672">
    <property type="entry name" value="DNA/RNA polymerases"/>
    <property type="match status" value="1"/>
</dbReference>
<dbReference type="InterPro" id="IPR043502">
    <property type="entry name" value="DNA/RNA_pol_sf"/>
</dbReference>
<gene>
    <name evidence="6" type="ORF">CP962_04690</name>
</gene>
<dbReference type="AlphaFoldDB" id="A0AA94F8C5"/>
<name>A0AA94F8C5_9BACT</name>
<keyword evidence="3" id="KW-0479">Metal-binding</keyword>
<dbReference type="Proteomes" id="UP000290588">
    <property type="component" value="Unassembled WGS sequence"/>
</dbReference>
<keyword evidence="4" id="KW-0460">Magnesium</keyword>
<dbReference type="GO" id="GO:0046872">
    <property type="term" value="F:metal ion binding"/>
    <property type="evidence" value="ECO:0007669"/>
    <property type="project" value="UniProtKB-KW"/>
</dbReference>
<proteinExistence type="predicted"/>
<keyword evidence="5" id="KW-0695">RNA-directed DNA polymerase</keyword>
<reference evidence="6 7" key="1">
    <citation type="submission" date="2017-09" db="EMBL/GenBank/DDBJ databases">
        <title>Genomics of the genus Arcobacter.</title>
        <authorList>
            <person name="Perez-Cataluna A."/>
            <person name="Figueras M.J."/>
            <person name="Salas-Masso N."/>
        </authorList>
    </citation>
    <scope>NUCLEOTIDE SEQUENCE [LARGE SCALE GENOMIC DNA]</scope>
    <source>
        <strain evidence="6 7">CECT 7837</strain>
    </source>
</reference>
<evidence type="ECO:0000256" key="1">
    <source>
        <dbReference type="ARBA" id="ARBA00022679"/>
    </source>
</evidence>
<keyword evidence="1" id="KW-0808">Transferase</keyword>
<dbReference type="GO" id="GO:0003964">
    <property type="term" value="F:RNA-directed DNA polymerase activity"/>
    <property type="evidence" value="ECO:0007669"/>
    <property type="project" value="UniProtKB-KW"/>
</dbReference>
<accession>A0AA94F8C5</accession>
<organism evidence="6 7">
    <name type="scientific">Arcobacter ellisii</name>
    <dbReference type="NCBI Taxonomy" id="913109"/>
    <lineage>
        <taxon>Bacteria</taxon>
        <taxon>Pseudomonadati</taxon>
        <taxon>Campylobacterota</taxon>
        <taxon>Epsilonproteobacteria</taxon>
        <taxon>Campylobacterales</taxon>
        <taxon>Arcobacteraceae</taxon>
        <taxon>Arcobacter</taxon>
    </lineage>
</organism>
<evidence type="ECO:0008006" key="8">
    <source>
        <dbReference type="Google" id="ProtNLM"/>
    </source>
</evidence>
<evidence type="ECO:0000256" key="5">
    <source>
        <dbReference type="ARBA" id="ARBA00022918"/>
    </source>
</evidence>
<dbReference type="EMBL" id="NXIG01000004">
    <property type="protein sequence ID" value="RXI31414.1"/>
    <property type="molecule type" value="Genomic_DNA"/>
</dbReference>
<dbReference type="InterPro" id="IPR000123">
    <property type="entry name" value="Reverse_transcriptase_msDNA"/>
</dbReference>
<dbReference type="PRINTS" id="PR00866">
    <property type="entry name" value="RNADNAPOLMS"/>
</dbReference>
<evidence type="ECO:0000256" key="3">
    <source>
        <dbReference type="ARBA" id="ARBA00022723"/>
    </source>
</evidence>